<organism evidence="1">
    <name type="scientific">marine metagenome</name>
    <dbReference type="NCBI Taxonomy" id="408172"/>
    <lineage>
        <taxon>unclassified sequences</taxon>
        <taxon>metagenomes</taxon>
        <taxon>ecological metagenomes</taxon>
    </lineage>
</organism>
<accession>A0A382T602</accession>
<proteinExistence type="predicted"/>
<reference evidence="1" key="1">
    <citation type="submission" date="2018-05" db="EMBL/GenBank/DDBJ databases">
        <authorList>
            <person name="Lanie J.A."/>
            <person name="Ng W.-L."/>
            <person name="Kazmierczak K.M."/>
            <person name="Andrzejewski T.M."/>
            <person name="Davidsen T.M."/>
            <person name="Wayne K.J."/>
            <person name="Tettelin H."/>
            <person name="Glass J.I."/>
            <person name="Rusch D."/>
            <person name="Podicherti R."/>
            <person name="Tsui H.-C.T."/>
            <person name="Winkler M.E."/>
        </authorList>
    </citation>
    <scope>NUCLEOTIDE SEQUENCE</scope>
</reference>
<dbReference type="AlphaFoldDB" id="A0A382T602"/>
<name>A0A382T602_9ZZZZ</name>
<dbReference type="EMBL" id="UINC01133670">
    <property type="protein sequence ID" value="SVD16741.1"/>
    <property type="molecule type" value="Genomic_DNA"/>
</dbReference>
<sequence length="74" mass="8743">FIERINNFRMRIDEAIELSRKKQLKSAYKSTAGTKRLRGKIVKLLDQEGTDDDKKIAALIRVQEEIEKRVKRKQ</sequence>
<feature type="non-terminal residue" evidence="1">
    <location>
        <position position="1"/>
    </location>
</feature>
<gene>
    <name evidence="1" type="ORF">METZ01_LOCUS369595</name>
</gene>
<evidence type="ECO:0000313" key="1">
    <source>
        <dbReference type="EMBL" id="SVD16741.1"/>
    </source>
</evidence>
<protein>
    <submittedName>
        <fullName evidence="1">Uncharacterized protein</fullName>
    </submittedName>
</protein>